<evidence type="ECO:0000256" key="5">
    <source>
        <dbReference type="ARBA" id="ARBA00023136"/>
    </source>
</evidence>
<evidence type="ECO:0000313" key="8">
    <source>
        <dbReference type="EMBL" id="TFC53092.1"/>
    </source>
</evidence>
<keyword evidence="5 6" id="KW-0472">Membrane</keyword>
<keyword evidence="2" id="KW-1003">Cell membrane</keyword>
<feature type="transmembrane region" description="Helical" evidence="6">
    <location>
        <begin position="79"/>
        <end position="101"/>
    </location>
</feature>
<comment type="subcellular location">
    <subcellularLocation>
        <location evidence="1">Cell membrane</location>
        <topology evidence="1">Multi-pass membrane protein</topology>
    </subcellularLocation>
</comment>
<evidence type="ECO:0000256" key="1">
    <source>
        <dbReference type="ARBA" id="ARBA00004651"/>
    </source>
</evidence>
<evidence type="ECO:0000313" key="9">
    <source>
        <dbReference type="Proteomes" id="UP000297403"/>
    </source>
</evidence>
<dbReference type="Proteomes" id="UP000297403">
    <property type="component" value="Unassembled WGS sequence"/>
</dbReference>
<dbReference type="PANTHER" id="PTHR42688">
    <property type="entry name" value="CONSERVED PROTEIN"/>
    <property type="match status" value="1"/>
</dbReference>
<gene>
    <name evidence="8" type="ORF">E3O49_00485</name>
</gene>
<dbReference type="Pfam" id="PF07690">
    <property type="entry name" value="MFS_1"/>
    <property type="match status" value="1"/>
</dbReference>
<dbReference type="InterPro" id="IPR036259">
    <property type="entry name" value="MFS_trans_sf"/>
</dbReference>
<dbReference type="GO" id="GO:0005886">
    <property type="term" value="C:plasma membrane"/>
    <property type="evidence" value="ECO:0007669"/>
    <property type="project" value="UniProtKB-SubCell"/>
</dbReference>
<feature type="transmembrane region" description="Helical" evidence="6">
    <location>
        <begin position="107"/>
        <end position="127"/>
    </location>
</feature>
<dbReference type="EMBL" id="SOFY01000004">
    <property type="protein sequence ID" value="TFC53092.1"/>
    <property type="molecule type" value="Genomic_DNA"/>
</dbReference>
<name>A0AAQ2C9R0_9MICO</name>
<feature type="domain" description="Major facilitator superfamily (MFS) profile" evidence="7">
    <location>
        <begin position="1"/>
        <end position="142"/>
    </location>
</feature>
<dbReference type="PROSITE" id="PS50850">
    <property type="entry name" value="MFS"/>
    <property type="match status" value="1"/>
</dbReference>
<reference evidence="8 9" key="1">
    <citation type="submission" date="2019-03" db="EMBL/GenBank/DDBJ databases">
        <title>Genomics of glacier-inhabiting Cryobacterium strains.</title>
        <authorList>
            <person name="Liu Q."/>
            <person name="Xin Y.-H."/>
        </authorList>
    </citation>
    <scope>NUCLEOTIDE SEQUENCE [LARGE SCALE GENOMIC DNA]</scope>
    <source>
        <strain evidence="9">TMT1-22</strain>
    </source>
</reference>
<feature type="transmembrane region" description="Helical" evidence="6">
    <location>
        <begin position="38"/>
        <end position="58"/>
    </location>
</feature>
<evidence type="ECO:0000256" key="3">
    <source>
        <dbReference type="ARBA" id="ARBA00022692"/>
    </source>
</evidence>
<sequence>MGAAALAALVSGYAYDAAGARVLLVLPLLVVLVPGLTLSVQAGAVLAGALIWGAATGIQESTVQALIADLVPNGHRGTAYGVFAAFAGASALIGGVLAGALYDQVPWLVMIVGILQTCALVLFLLTFRLQNRERRQPAGPQV</sequence>
<dbReference type="InterPro" id="IPR052425">
    <property type="entry name" value="Uncharacterized_MFS-type"/>
</dbReference>
<dbReference type="Gene3D" id="1.20.1250.20">
    <property type="entry name" value="MFS general substrate transporter like domains"/>
    <property type="match status" value="1"/>
</dbReference>
<accession>A0AAQ2C9R0</accession>
<dbReference type="PANTHER" id="PTHR42688:SF1">
    <property type="entry name" value="BLR5212 PROTEIN"/>
    <property type="match status" value="1"/>
</dbReference>
<comment type="caution">
    <text evidence="8">The sequence shown here is derived from an EMBL/GenBank/DDBJ whole genome shotgun (WGS) entry which is preliminary data.</text>
</comment>
<evidence type="ECO:0000256" key="6">
    <source>
        <dbReference type="SAM" id="Phobius"/>
    </source>
</evidence>
<dbReference type="SUPFAM" id="SSF103473">
    <property type="entry name" value="MFS general substrate transporter"/>
    <property type="match status" value="1"/>
</dbReference>
<dbReference type="InterPro" id="IPR011701">
    <property type="entry name" value="MFS"/>
</dbReference>
<keyword evidence="4 6" id="KW-1133">Transmembrane helix</keyword>
<protein>
    <submittedName>
        <fullName evidence="8">MFS transporter</fullName>
    </submittedName>
</protein>
<proteinExistence type="predicted"/>
<evidence type="ECO:0000259" key="7">
    <source>
        <dbReference type="PROSITE" id="PS50850"/>
    </source>
</evidence>
<dbReference type="GO" id="GO:0022857">
    <property type="term" value="F:transmembrane transporter activity"/>
    <property type="evidence" value="ECO:0007669"/>
    <property type="project" value="InterPro"/>
</dbReference>
<evidence type="ECO:0000256" key="4">
    <source>
        <dbReference type="ARBA" id="ARBA00022989"/>
    </source>
</evidence>
<keyword evidence="9" id="KW-1185">Reference proteome</keyword>
<organism evidence="8 9">
    <name type="scientific">Cryobacterium shii</name>
    <dbReference type="NCBI Taxonomy" id="1259235"/>
    <lineage>
        <taxon>Bacteria</taxon>
        <taxon>Bacillati</taxon>
        <taxon>Actinomycetota</taxon>
        <taxon>Actinomycetes</taxon>
        <taxon>Micrococcales</taxon>
        <taxon>Microbacteriaceae</taxon>
        <taxon>Cryobacterium</taxon>
    </lineage>
</organism>
<keyword evidence="3 6" id="KW-0812">Transmembrane</keyword>
<evidence type="ECO:0000256" key="2">
    <source>
        <dbReference type="ARBA" id="ARBA00022475"/>
    </source>
</evidence>
<dbReference type="InterPro" id="IPR020846">
    <property type="entry name" value="MFS_dom"/>
</dbReference>
<dbReference type="AlphaFoldDB" id="A0AAQ2C9R0"/>